<dbReference type="Proteomes" id="UP000029643">
    <property type="component" value="Unassembled WGS sequence"/>
</dbReference>
<protein>
    <submittedName>
        <fullName evidence="1">Uncharacterized protein</fullName>
    </submittedName>
</protein>
<gene>
    <name evidence="1" type="ORF">JCM19274_694</name>
</gene>
<reference evidence="1 2" key="1">
    <citation type="journal article" date="2014" name="Genome Announc.">
        <title>Draft Genome Sequences of Marine Flavobacterium Algibacter lectus Strains SS8 and NR4.</title>
        <authorList>
            <person name="Takatani N."/>
            <person name="Nakanishi M."/>
            <person name="Meirelles P."/>
            <person name="Mino S."/>
            <person name="Suda W."/>
            <person name="Oshima K."/>
            <person name="Hattori M."/>
            <person name="Ohkuma M."/>
            <person name="Hosokawa M."/>
            <person name="Miyashita K."/>
            <person name="Thompson F.L."/>
            <person name="Niwa A."/>
            <person name="Sawabe T."/>
            <person name="Sawabe T."/>
        </authorList>
    </citation>
    <scope>NUCLEOTIDE SEQUENCE [LARGE SCALE GENOMIC DNA]</scope>
    <source>
        <strain evidence="2">JCM19274</strain>
    </source>
</reference>
<dbReference type="STRING" id="221126.SAMN04489722_10163"/>
<proteinExistence type="predicted"/>
<accession>A0A090WYB0</accession>
<evidence type="ECO:0000313" key="1">
    <source>
        <dbReference type="EMBL" id="GAL80404.1"/>
    </source>
</evidence>
<dbReference type="EMBL" id="BBNU01000010">
    <property type="protein sequence ID" value="GAL80404.1"/>
    <property type="molecule type" value="Genomic_DNA"/>
</dbReference>
<evidence type="ECO:0000313" key="2">
    <source>
        <dbReference type="Proteomes" id="UP000029643"/>
    </source>
</evidence>
<dbReference type="RefSeq" id="WP_042498644.1">
    <property type="nucleotide sequence ID" value="NZ_BBNU01000010.1"/>
</dbReference>
<sequence>MEKKNLKSEKDYIKMYQEKGFTSNFMMVNHKLVSTETKKEYYPMDIKVVAEHRFEGISNPSDMSILYAIETREGNKGTVLANYSPSSDTSTAEFFKAIPKENVSQEANFLIDSLIFLLNPV</sequence>
<organism evidence="1 2">
    <name type="scientific">Algibacter lectus</name>
    <dbReference type="NCBI Taxonomy" id="221126"/>
    <lineage>
        <taxon>Bacteria</taxon>
        <taxon>Pseudomonadati</taxon>
        <taxon>Bacteroidota</taxon>
        <taxon>Flavobacteriia</taxon>
        <taxon>Flavobacteriales</taxon>
        <taxon>Flavobacteriaceae</taxon>
        <taxon>Algibacter</taxon>
    </lineage>
</organism>
<comment type="caution">
    <text evidence="1">The sequence shown here is derived from an EMBL/GenBank/DDBJ whole genome shotgun (WGS) entry which is preliminary data.</text>
</comment>
<name>A0A090WYB0_9FLAO</name>
<dbReference type="AlphaFoldDB" id="A0A090WYB0"/>